<evidence type="ECO:0000313" key="1">
    <source>
        <dbReference type="EMBL" id="OTF82093.1"/>
    </source>
</evidence>
<protein>
    <submittedName>
        <fullName evidence="1">Uncharacterized protein</fullName>
    </submittedName>
</protein>
<organism evidence="1 2">
    <name type="scientific">Euroglyphus maynei</name>
    <name type="common">Mayne's house dust mite</name>
    <dbReference type="NCBI Taxonomy" id="6958"/>
    <lineage>
        <taxon>Eukaryota</taxon>
        <taxon>Metazoa</taxon>
        <taxon>Ecdysozoa</taxon>
        <taxon>Arthropoda</taxon>
        <taxon>Chelicerata</taxon>
        <taxon>Arachnida</taxon>
        <taxon>Acari</taxon>
        <taxon>Acariformes</taxon>
        <taxon>Sarcoptiformes</taxon>
        <taxon>Astigmata</taxon>
        <taxon>Psoroptidia</taxon>
        <taxon>Analgoidea</taxon>
        <taxon>Pyroglyphidae</taxon>
        <taxon>Pyroglyphinae</taxon>
        <taxon>Euroglyphus</taxon>
    </lineage>
</organism>
<dbReference type="EMBL" id="MUJZ01010251">
    <property type="protein sequence ID" value="OTF82093.1"/>
    <property type="molecule type" value="Genomic_DNA"/>
</dbReference>
<evidence type="ECO:0000313" key="2">
    <source>
        <dbReference type="Proteomes" id="UP000194236"/>
    </source>
</evidence>
<comment type="caution">
    <text evidence="1">The sequence shown here is derived from an EMBL/GenBank/DDBJ whole genome shotgun (WGS) entry which is preliminary data.</text>
</comment>
<dbReference type="AlphaFoldDB" id="A0A1Y3BQL2"/>
<reference evidence="1 2" key="1">
    <citation type="submission" date="2017-03" db="EMBL/GenBank/DDBJ databases">
        <title>Genome Survey of Euroglyphus maynei.</title>
        <authorList>
            <person name="Arlian L.G."/>
            <person name="Morgan M.S."/>
            <person name="Rider S.D."/>
        </authorList>
    </citation>
    <scope>NUCLEOTIDE SEQUENCE [LARGE SCALE GENOMIC DNA]</scope>
    <source>
        <strain evidence="1">Arlian Lab</strain>
        <tissue evidence="1">Whole body</tissue>
    </source>
</reference>
<proteinExistence type="predicted"/>
<keyword evidence="2" id="KW-1185">Reference proteome</keyword>
<accession>A0A1Y3BQL2</accession>
<dbReference type="Proteomes" id="UP000194236">
    <property type="component" value="Unassembled WGS sequence"/>
</dbReference>
<name>A0A1Y3BQL2_EURMA</name>
<sequence length="35" mass="3987">MVLHPVLSILMMAKHMIINVKMPSFLAVSIIQNEH</sequence>
<gene>
    <name evidence="1" type="ORF">BLA29_007022</name>
</gene>